<feature type="non-terminal residue" evidence="6">
    <location>
        <position position="1"/>
    </location>
</feature>
<dbReference type="GO" id="GO:0005666">
    <property type="term" value="C:RNA polymerase III complex"/>
    <property type="evidence" value="ECO:0007669"/>
    <property type="project" value="InterPro"/>
</dbReference>
<dbReference type="OrthoDB" id="747670at2759"/>
<comment type="subcellular location">
    <subcellularLocation>
        <location evidence="1">Nucleus</location>
    </subcellularLocation>
</comment>
<evidence type="ECO:0000256" key="1">
    <source>
        <dbReference type="ARBA" id="ARBA00004123"/>
    </source>
</evidence>
<gene>
    <name evidence="6" type="ORF">EJB05_39264</name>
</gene>
<protein>
    <recommendedName>
        <fullName evidence="8">DNA-directed RNA polymerase III subunit RPC4</fullName>
    </recommendedName>
</protein>
<evidence type="ECO:0000313" key="7">
    <source>
        <dbReference type="Proteomes" id="UP000324897"/>
    </source>
</evidence>
<dbReference type="PANTHER" id="PTHR13408">
    <property type="entry name" value="DNA-DIRECTED RNA POLYMERASE III"/>
    <property type="match status" value="1"/>
</dbReference>
<name>A0A5J9TWI8_9POAL</name>
<dbReference type="Pfam" id="PF05132">
    <property type="entry name" value="RNA_pol_Rpc4"/>
    <property type="match status" value="1"/>
</dbReference>
<dbReference type="InterPro" id="IPR007811">
    <property type="entry name" value="RPC4"/>
</dbReference>
<sequence>CNFTFVVLMPMDDKSKIKKEIDGSLVPPPRKVGISLAVQDISFSKASAYLAFPFAMYKGKLKFAPKVPPKKAAKVVPKTEPIEDSKDDIVDKELLMKLKTSQITDPFARKVKTEDKCESAAKLPKEYADPWDYDNTDYPVTLPLRRPYSGDPEILDEEEFGESSGSRAQDTELTAAEQLGLMDQSDTPQLLFFQMPSSLPITLQPQSSAERDKGLEDNAEPANTSTKERRQPHSVHGMKLKDLPGGFMGKMLVYKSGKVKMKIGDTIYDVSAGSNCMFVQEVAAMNIREKHCCTLGEVSKRAVVTPDIDYLLGSVDKMNE</sequence>
<evidence type="ECO:0000256" key="2">
    <source>
        <dbReference type="ARBA" id="ARBA00022478"/>
    </source>
</evidence>
<comment type="caution">
    <text evidence="6">The sequence shown here is derived from an EMBL/GenBank/DDBJ whole genome shotgun (WGS) entry which is preliminary data.</text>
</comment>
<keyword evidence="7" id="KW-1185">Reference proteome</keyword>
<evidence type="ECO:0000256" key="4">
    <source>
        <dbReference type="ARBA" id="ARBA00023242"/>
    </source>
</evidence>
<evidence type="ECO:0000256" key="3">
    <source>
        <dbReference type="ARBA" id="ARBA00023163"/>
    </source>
</evidence>
<keyword evidence="2" id="KW-0240">DNA-directed RNA polymerase</keyword>
<feature type="region of interest" description="Disordered" evidence="5">
    <location>
        <begin position="205"/>
        <end position="240"/>
    </location>
</feature>
<evidence type="ECO:0008006" key="8">
    <source>
        <dbReference type="Google" id="ProtNLM"/>
    </source>
</evidence>
<dbReference type="EMBL" id="RWGY01000031">
    <property type="protein sequence ID" value="TVU15726.1"/>
    <property type="molecule type" value="Genomic_DNA"/>
</dbReference>
<dbReference type="Gramene" id="TVU15726">
    <property type="protein sequence ID" value="TVU15726"/>
    <property type="gene ID" value="EJB05_39264"/>
</dbReference>
<evidence type="ECO:0000256" key="5">
    <source>
        <dbReference type="SAM" id="MobiDB-lite"/>
    </source>
</evidence>
<organism evidence="6 7">
    <name type="scientific">Eragrostis curvula</name>
    <name type="common">weeping love grass</name>
    <dbReference type="NCBI Taxonomy" id="38414"/>
    <lineage>
        <taxon>Eukaryota</taxon>
        <taxon>Viridiplantae</taxon>
        <taxon>Streptophyta</taxon>
        <taxon>Embryophyta</taxon>
        <taxon>Tracheophyta</taxon>
        <taxon>Spermatophyta</taxon>
        <taxon>Magnoliopsida</taxon>
        <taxon>Liliopsida</taxon>
        <taxon>Poales</taxon>
        <taxon>Poaceae</taxon>
        <taxon>PACMAD clade</taxon>
        <taxon>Chloridoideae</taxon>
        <taxon>Eragrostideae</taxon>
        <taxon>Eragrostidinae</taxon>
        <taxon>Eragrostis</taxon>
    </lineage>
</organism>
<accession>A0A5J9TWI8</accession>
<dbReference type="PANTHER" id="PTHR13408:SF0">
    <property type="entry name" value="DNA-DIRECTED RNA POLYMERASE III SUBUNIT RPC4"/>
    <property type="match status" value="1"/>
</dbReference>
<dbReference type="GO" id="GO:0003677">
    <property type="term" value="F:DNA binding"/>
    <property type="evidence" value="ECO:0007669"/>
    <property type="project" value="InterPro"/>
</dbReference>
<evidence type="ECO:0000313" key="6">
    <source>
        <dbReference type="EMBL" id="TVU15726.1"/>
    </source>
</evidence>
<reference evidence="6 7" key="1">
    <citation type="journal article" date="2019" name="Sci. Rep.">
        <title>A high-quality genome of Eragrostis curvula grass provides insights into Poaceae evolution and supports new strategies to enhance forage quality.</title>
        <authorList>
            <person name="Carballo J."/>
            <person name="Santos B.A.C.M."/>
            <person name="Zappacosta D."/>
            <person name="Garbus I."/>
            <person name="Selva J.P."/>
            <person name="Gallo C.A."/>
            <person name="Diaz A."/>
            <person name="Albertini E."/>
            <person name="Caccamo M."/>
            <person name="Echenique V."/>
        </authorList>
    </citation>
    <scope>NUCLEOTIDE SEQUENCE [LARGE SCALE GENOMIC DNA]</scope>
    <source>
        <strain evidence="7">cv. Victoria</strain>
        <tissue evidence="6">Leaf</tissue>
    </source>
</reference>
<keyword evidence="4" id="KW-0539">Nucleus</keyword>
<keyword evidence="3" id="KW-0804">Transcription</keyword>
<dbReference type="GO" id="GO:0042797">
    <property type="term" value="P:tRNA transcription by RNA polymerase III"/>
    <property type="evidence" value="ECO:0007669"/>
    <property type="project" value="TreeGrafter"/>
</dbReference>
<feature type="region of interest" description="Disordered" evidence="5">
    <location>
        <begin position="143"/>
        <end position="169"/>
    </location>
</feature>
<dbReference type="Proteomes" id="UP000324897">
    <property type="component" value="Unassembled WGS sequence"/>
</dbReference>
<proteinExistence type="predicted"/>
<dbReference type="AlphaFoldDB" id="A0A5J9TWI8"/>